<sequence>MKPTLLALVAAAAASLAMGANAHATLEQQEAASGSYYKAVMRIGHGCDGAATQTLRIAIPEGVISVKPMPKPGWSLETVTGAYARSYDFHGRTLTEGVKEIIWTGNLEDAHYDEFVFRAKLHSSLEPGTTLYFATVQECTTGENAWVEIPAEGQDSHDLKSPAPGLAIIAPAGHTH</sequence>
<dbReference type="OrthoDB" id="9796962at2"/>
<accession>A0A1Y5TGQ2</accession>
<dbReference type="Gene3D" id="2.60.40.2230">
    <property type="entry name" value="Uncharacterised protein YcnI-like PF07987, DUF1775"/>
    <property type="match status" value="1"/>
</dbReference>
<feature type="chain" id="PRO_5012870642" description="YncI copper-binding domain-containing protein" evidence="1">
    <location>
        <begin position="23"/>
        <end position="176"/>
    </location>
</feature>
<protein>
    <recommendedName>
        <fullName evidence="2">YncI copper-binding domain-containing protein</fullName>
    </recommendedName>
</protein>
<reference evidence="3 4" key="1">
    <citation type="submission" date="2017-03" db="EMBL/GenBank/DDBJ databases">
        <authorList>
            <person name="Afonso C.L."/>
            <person name="Miller P.J."/>
            <person name="Scott M.A."/>
            <person name="Spackman E."/>
            <person name="Goraichik I."/>
            <person name="Dimitrov K.M."/>
            <person name="Suarez D.L."/>
            <person name="Swayne D.E."/>
        </authorList>
    </citation>
    <scope>NUCLEOTIDE SEQUENCE [LARGE SCALE GENOMIC DNA]</scope>
    <source>
        <strain evidence="3 4">CECT 7680</strain>
    </source>
</reference>
<dbReference type="InterPro" id="IPR012533">
    <property type="entry name" value="YcnI-copper_dom"/>
</dbReference>
<evidence type="ECO:0000313" key="3">
    <source>
        <dbReference type="EMBL" id="SLN63662.1"/>
    </source>
</evidence>
<keyword evidence="4" id="KW-1185">Reference proteome</keyword>
<gene>
    <name evidence="3" type="ORF">PSA7680_03368</name>
</gene>
<dbReference type="AlphaFoldDB" id="A0A1Y5TGQ2"/>
<organism evidence="3 4">
    <name type="scientific">Pseudoruegeria aquimaris</name>
    <dbReference type="NCBI Taxonomy" id="393663"/>
    <lineage>
        <taxon>Bacteria</taxon>
        <taxon>Pseudomonadati</taxon>
        <taxon>Pseudomonadota</taxon>
        <taxon>Alphaproteobacteria</taxon>
        <taxon>Rhodobacterales</taxon>
        <taxon>Roseobacteraceae</taxon>
        <taxon>Pseudoruegeria</taxon>
    </lineage>
</organism>
<dbReference type="Proteomes" id="UP000193409">
    <property type="component" value="Unassembled WGS sequence"/>
</dbReference>
<dbReference type="Pfam" id="PF07987">
    <property type="entry name" value="DUF1775"/>
    <property type="match status" value="1"/>
</dbReference>
<dbReference type="RefSeq" id="WP_085869856.1">
    <property type="nucleotide sequence ID" value="NZ_FWFQ01000034.1"/>
</dbReference>
<feature type="domain" description="YncI copper-binding" evidence="2">
    <location>
        <begin position="23"/>
        <end position="168"/>
    </location>
</feature>
<keyword evidence="1" id="KW-0732">Signal</keyword>
<proteinExistence type="predicted"/>
<feature type="signal peptide" evidence="1">
    <location>
        <begin position="1"/>
        <end position="22"/>
    </location>
</feature>
<evidence type="ECO:0000259" key="2">
    <source>
        <dbReference type="Pfam" id="PF07987"/>
    </source>
</evidence>
<dbReference type="CDD" id="cd08545">
    <property type="entry name" value="YcnI_like"/>
    <property type="match status" value="1"/>
</dbReference>
<name>A0A1Y5TGQ2_9RHOB</name>
<dbReference type="InterPro" id="IPR038507">
    <property type="entry name" value="YcnI-like_sf"/>
</dbReference>
<evidence type="ECO:0000313" key="4">
    <source>
        <dbReference type="Proteomes" id="UP000193409"/>
    </source>
</evidence>
<dbReference type="EMBL" id="FWFQ01000034">
    <property type="protein sequence ID" value="SLN63662.1"/>
    <property type="molecule type" value="Genomic_DNA"/>
</dbReference>
<evidence type="ECO:0000256" key="1">
    <source>
        <dbReference type="SAM" id="SignalP"/>
    </source>
</evidence>